<comment type="cofactor">
    <cofactor evidence="1">
        <name>Zn(2+)</name>
        <dbReference type="ChEBI" id="CHEBI:29105"/>
    </cofactor>
</comment>
<evidence type="ECO:0000313" key="11">
    <source>
        <dbReference type="EMBL" id="KAK9508871.1"/>
    </source>
</evidence>
<dbReference type="FunFam" id="3.40.630.10:FF:000011">
    <property type="entry name" value="cytosolic carboxypeptidase 2 isoform X1"/>
    <property type="match status" value="1"/>
</dbReference>
<evidence type="ECO:0000256" key="5">
    <source>
        <dbReference type="ARBA" id="ARBA00022723"/>
    </source>
</evidence>
<feature type="domain" description="Peptidase M14" evidence="10">
    <location>
        <begin position="310"/>
        <end position="584"/>
    </location>
</feature>
<dbReference type="PANTHER" id="PTHR12756">
    <property type="entry name" value="CYTOSOLIC CARBOXYPEPTIDASE"/>
    <property type="match status" value="1"/>
</dbReference>
<dbReference type="InterPro" id="IPR040626">
    <property type="entry name" value="Pepdidase_M14_N"/>
</dbReference>
<dbReference type="GO" id="GO:0004181">
    <property type="term" value="F:metallocarboxypeptidase activity"/>
    <property type="evidence" value="ECO:0007669"/>
    <property type="project" value="InterPro"/>
</dbReference>
<keyword evidence="3" id="KW-0121">Carboxypeptidase</keyword>
<comment type="similarity">
    <text evidence="2 9">Belongs to the peptidase M14 family.</text>
</comment>
<keyword evidence="7" id="KW-0862">Zinc</keyword>
<accession>A0AAW1DDT1</accession>
<dbReference type="CDD" id="cd06907">
    <property type="entry name" value="M14_AGBL2-3_like"/>
    <property type="match status" value="1"/>
</dbReference>
<evidence type="ECO:0000256" key="7">
    <source>
        <dbReference type="ARBA" id="ARBA00022833"/>
    </source>
</evidence>
<dbReference type="Proteomes" id="UP001461498">
    <property type="component" value="Unassembled WGS sequence"/>
</dbReference>
<dbReference type="PANTHER" id="PTHR12756:SF45">
    <property type="entry name" value="CYTOSOLIC CARBOXYPEPTIDASE NNA1"/>
    <property type="match status" value="1"/>
</dbReference>
<proteinExistence type="inferred from homology"/>
<evidence type="ECO:0000256" key="9">
    <source>
        <dbReference type="PROSITE-ProRule" id="PRU01379"/>
    </source>
</evidence>
<keyword evidence="4" id="KW-0645">Protease</keyword>
<gene>
    <name evidence="11" type="ORF">O3M35_006326</name>
</gene>
<evidence type="ECO:0000313" key="12">
    <source>
        <dbReference type="Proteomes" id="UP001461498"/>
    </source>
</evidence>
<dbReference type="Gene3D" id="3.40.630.10">
    <property type="entry name" value="Zn peptidases"/>
    <property type="match status" value="1"/>
</dbReference>
<dbReference type="EMBL" id="JAPXFL010000003">
    <property type="protein sequence ID" value="KAK9508871.1"/>
    <property type="molecule type" value="Genomic_DNA"/>
</dbReference>
<evidence type="ECO:0000256" key="2">
    <source>
        <dbReference type="ARBA" id="ARBA00005988"/>
    </source>
</evidence>
<dbReference type="Pfam" id="PF18027">
    <property type="entry name" value="Pepdidase_M14_N"/>
    <property type="match status" value="1"/>
</dbReference>
<organism evidence="11 12">
    <name type="scientific">Rhynocoris fuscipes</name>
    <dbReference type="NCBI Taxonomy" id="488301"/>
    <lineage>
        <taxon>Eukaryota</taxon>
        <taxon>Metazoa</taxon>
        <taxon>Ecdysozoa</taxon>
        <taxon>Arthropoda</taxon>
        <taxon>Hexapoda</taxon>
        <taxon>Insecta</taxon>
        <taxon>Pterygota</taxon>
        <taxon>Neoptera</taxon>
        <taxon>Paraneoptera</taxon>
        <taxon>Hemiptera</taxon>
        <taxon>Heteroptera</taxon>
        <taxon>Panheteroptera</taxon>
        <taxon>Cimicomorpha</taxon>
        <taxon>Reduviidae</taxon>
        <taxon>Harpactorinae</taxon>
        <taxon>Harpactorini</taxon>
        <taxon>Rhynocoris</taxon>
    </lineage>
</organism>
<reference evidence="11 12" key="1">
    <citation type="submission" date="2022-12" db="EMBL/GenBank/DDBJ databases">
        <title>Chromosome-level genome assembly of true bugs.</title>
        <authorList>
            <person name="Ma L."/>
            <person name="Li H."/>
        </authorList>
    </citation>
    <scope>NUCLEOTIDE SEQUENCE [LARGE SCALE GENOMIC DNA]</scope>
    <source>
        <strain evidence="11">Lab_2022b</strain>
    </source>
</reference>
<name>A0AAW1DDT1_9HEMI</name>
<evidence type="ECO:0000256" key="1">
    <source>
        <dbReference type="ARBA" id="ARBA00001947"/>
    </source>
</evidence>
<keyword evidence="5" id="KW-0479">Metal-binding</keyword>
<dbReference type="Gene3D" id="2.60.40.3120">
    <property type="match status" value="1"/>
</dbReference>
<sequence>MNISEQKDTLLAEKFESTFEPSETYWLIKFEENFGDECKEQVLVGDNCSYLSSLLSNTIKTTQVEINTDSRSQKPVARLKEPRDLFTLPKEPECAQEAARWPAECQVVELKTHLIDAMPTIPEPYYTVTGRELTVRPVGEDPGEVVYQYNPMSAVNYFTRSVVGGNRVKPSVSVSRDLKFESRFESGNLEKAVKITDSYYELSLRSDLYTNKHMQWFYFLVENTKKDTIYRFSIVNLLKGDSLYNEGMQPVMYSLKDAIINKIGWRRCGSNINYYQNDHNGEDEQNCTYTLTFTIEFPHDDDCVYIAHSYPYTYTDLQEYLIKLQNHPVKSEYTKLRLLCKTLAGNNVYYLTVTDPTSEEDRSDARPRKRAVVITARVHPGEAPSSWMMKGVIDFITGDSQQARELREKFIFKLIPMLNPDGVVVGNNRCSLSGRDLNRQYRTVIRETYPPVWHTKVMVKRLIEECGVAMYCDFHAHSRKHNVFIYGCENRRASDKKLQEQVFPLMLHKNTADKFSFENCKFRIHKDKEGTGRVVIWMMGVDNSYTLEASFAGSTIGSRSYTHFNTTDYENMGRSFCETLLDYVDDTPCKEILAVEIAIKNYSETTKRRVKRRRARKHRPV</sequence>
<comment type="caution">
    <text evidence="11">The sequence shown here is derived from an EMBL/GenBank/DDBJ whole genome shotgun (WGS) entry which is preliminary data.</text>
</comment>
<dbReference type="SUPFAM" id="SSF53187">
    <property type="entry name" value="Zn-dependent exopeptidases"/>
    <property type="match status" value="1"/>
</dbReference>
<dbReference type="GO" id="GO:0008270">
    <property type="term" value="F:zinc ion binding"/>
    <property type="evidence" value="ECO:0007669"/>
    <property type="project" value="InterPro"/>
</dbReference>
<evidence type="ECO:0000256" key="4">
    <source>
        <dbReference type="ARBA" id="ARBA00022670"/>
    </source>
</evidence>
<keyword evidence="8" id="KW-0482">Metalloprotease</keyword>
<evidence type="ECO:0000259" key="10">
    <source>
        <dbReference type="PROSITE" id="PS52035"/>
    </source>
</evidence>
<dbReference type="InterPro" id="IPR050821">
    <property type="entry name" value="Cytosolic_carboxypeptidase"/>
</dbReference>
<keyword evidence="12" id="KW-1185">Reference proteome</keyword>
<evidence type="ECO:0000256" key="3">
    <source>
        <dbReference type="ARBA" id="ARBA00022645"/>
    </source>
</evidence>
<dbReference type="GO" id="GO:0006508">
    <property type="term" value="P:proteolysis"/>
    <property type="evidence" value="ECO:0007669"/>
    <property type="project" value="UniProtKB-KW"/>
</dbReference>
<dbReference type="AlphaFoldDB" id="A0AAW1DDT1"/>
<evidence type="ECO:0000256" key="8">
    <source>
        <dbReference type="ARBA" id="ARBA00023049"/>
    </source>
</evidence>
<protein>
    <recommendedName>
        <fullName evidence="10">Peptidase M14 domain-containing protein</fullName>
    </recommendedName>
</protein>
<keyword evidence="6" id="KW-0378">Hydrolase</keyword>
<feature type="active site" description="Proton donor/acceptor" evidence="9">
    <location>
        <position position="548"/>
    </location>
</feature>
<dbReference type="Pfam" id="PF00246">
    <property type="entry name" value="Peptidase_M14"/>
    <property type="match status" value="1"/>
</dbReference>
<evidence type="ECO:0000256" key="6">
    <source>
        <dbReference type="ARBA" id="ARBA00022801"/>
    </source>
</evidence>
<dbReference type="InterPro" id="IPR000834">
    <property type="entry name" value="Peptidase_M14"/>
</dbReference>
<dbReference type="PROSITE" id="PS52035">
    <property type="entry name" value="PEPTIDASE_M14"/>
    <property type="match status" value="1"/>
</dbReference>